<dbReference type="PROSITE" id="PS50089">
    <property type="entry name" value="ZF_RING_2"/>
    <property type="match status" value="1"/>
</dbReference>
<feature type="repeat" description="NHL" evidence="6">
    <location>
        <begin position="310"/>
        <end position="349"/>
    </location>
</feature>
<dbReference type="GO" id="GO:0008270">
    <property type="term" value="F:zinc ion binding"/>
    <property type="evidence" value="ECO:0007669"/>
    <property type="project" value="UniProtKB-KW"/>
</dbReference>
<dbReference type="KEGG" id="lak:106173678"/>
<dbReference type="SUPFAM" id="SSF101898">
    <property type="entry name" value="NHL repeat"/>
    <property type="match status" value="1"/>
</dbReference>
<dbReference type="Gene3D" id="2.120.10.30">
    <property type="entry name" value="TolB, C-terminal domain"/>
    <property type="match status" value="1"/>
</dbReference>
<dbReference type="InterPro" id="IPR050952">
    <property type="entry name" value="TRIM-NHL_E3_ligases"/>
</dbReference>
<evidence type="ECO:0000256" key="3">
    <source>
        <dbReference type="ARBA" id="ARBA00022771"/>
    </source>
</evidence>
<dbReference type="Pfam" id="PF01436">
    <property type="entry name" value="NHL"/>
    <property type="match status" value="1"/>
</dbReference>
<feature type="repeat" description="NHL" evidence="6">
    <location>
        <begin position="214"/>
        <end position="255"/>
    </location>
</feature>
<dbReference type="OrthoDB" id="6105938at2759"/>
<keyword evidence="1" id="KW-0479">Metal-binding</keyword>
<evidence type="ECO:0000313" key="9">
    <source>
        <dbReference type="RefSeq" id="XP_013410331.1"/>
    </source>
</evidence>
<dbReference type="RefSeq" id="XP_013410331.1">
    <property type="nucleotide sequence ID" value="XM_013554877.2"/>
</dbReference>
<dbReference type="CDD" id="cd05819">
    <property type="entry name" value="NHL"/>
    <property type="match status" value="1"/>
</dbReference>
<dbReference type="InterPro" id="IPR001841">
    <property type="entry name" value="Znf_RING"/>
</dbReference>
<evidence type="ECO:0000256" key="5">
    <source>
        <dbReference type="PROSITE-ProRule" id="PRU00175"/>
    </source>
</evidence>
<dbReference type="GO" id="GO:0000209">
    <property type="term" value="P:protein polyubiquitination"/>
    <property type="evidence" value="ECO:0007669"/>
    <property type="project" value="TreeGrafter"/>
</dbReference>
<name>A0A1S3JJM5_LINAN</name>
<keyword evidence="4" id="KW-0862">Zinc</keyword>
<sequence>MAACSELIIPDNLLTCSICLEEYRHPQILPCQHIFCLVCINTHGQNSKPDLNMTCPLCRTRVSFGDIRPLWKNIAFPRKCESLTVKLLQNDQQGIKNHGDYDCSNRSFHCLSMELPIFKEKSVLLHSFIAKLTDDTKKCCLTGMDANEQYLYIVDTKLDSSTGNQKIKIFSPQGHLRSSFALDDPTDVAILQDGNACVVNYSQKIIHNINTTKQQNVTRFGQQKFQVPYSVTRNRQGNIMVCDRKRRSIFIFNPHNGTFLSRISLPMCSTPVYCSSSPINDDILVSDYSCHCVYLLTPSGQNIFQYGIPGHPGADDGQLNSPCGVCFDNFGNIFIADTWNHRVVMVSPRGTLVKYIASEEDGITLPRTVVVLAETGKLAMAEQDGNIKIYQYLE</sequence>
<dbReference type="AlphaFoldDB" id="A0A1S3JJM5"/>
<dbReference type="SUPFAM" id="SSF57850">
    <property type="entry name" value="RING/U-box"/>
    <property type="match status" value="1"/>
</dbReference>
<dbReference type="Pfam" id="PF00097">
    <property type="entry name" value="zf-C3HC4"/>
    <property type="match status" value="1"/>
</dbReference>
<proteinExistence type="predicted"/>
<evidence type="ECO:0000313" key="8">
    <source>
        <dbReference type="Proteomes" id="UP000085678"/>
    </source>
</evidence>
<dbReference type="PROSITE" id="PS51125">
    <property type="entry name" value="NHL"/>
    <property type="match status" value="2"/>
</dbReference>
<organism evidence="8 9">
    <name type="scientific">Lingula anatina</name>
    <name type="common">Brachiopod</name>
    <name type="synonym">Lingula unguis</name>
    <dbReference type="NCBI Taxonomy" id="7574"/>
    <lineage>
        <taxon>Eukaryota</taxon>
        <taxon>Metazoa</taxon>
        <taxon>Spiralia</taxon>
        <taxon>Lophotrochozoa</taxon>
        <taxon>Brachiopoda</taxon>
        <taxon>Linguliformea</taxon>
        <taxon>Lingulata</taxon>
        <taxon>Lingulida</taxon>
        <taxon>Linguloidea</taxon>
        <taxon>Lingulidae</taxon>
        <taxon>Lingula</taxon>
    </lineage>
</organism>
<dbReference type="GeneID" id="106173678"/>
<accession>A0A1S3JJM5</accession>
<evidence type="ECO:0000256" key="2">
    <source>
        <dbReference type="ARBA" id="ARBA00022737"/>
    </source>
</evidence>
<dbReference type="InterPro" id="IPR013083">
    <property type="entry name" value="Znf_RING/FYVE/PHD"/>
</dbReference>
<dbReference type="InterPro" id="IPR017907">
    <property type="entry name" value="Znf_RING_CS"/>
</dbReference>
<protein>
    <submittedName>
        <fullName evidence="9">Tripartite motif-containing protein 2</fullName>
    </submittedName>
</protein>
<dbReference type="InterPro" id="IPR001258">
    <property type="entry name" value="NHL_repeat"/>
</dbReference>
<reference evidence="9" key="1">
    <citation type="submission" date="2025-08" db="UniProtKB">
        <authorList>
            <consortium name="RefSeq"/>
        </authorList>
    </citation>
    <scope>IDENTIFICATION</scope>
    <source>
        <tissue evidence="9">Gonads</tissue>
    </source>
</reference>
<feature type="domain" description="RING-type" evidence="7">
    <location>
        <begin position="16"/>
        <end position="59"/>
    </location>
</feature>
<dbReference type="SMART" id="SM00184">
    <property type="entry name" value="RING"/>
    <property type="match status" value="1"/>
</dbReference>
<evidence type="ECO:0000256" key="4">
    <source>
        <dbReference type="ARBA" id="ARBA00022833"/>
    </source>
</evidence>
<dbReference type="GO" id="GO:0043161">
    <property type="term" value="P:proteasome-mediated ubiquitin-dependent protein catabolic process"/>
    <property type="evidence" value="ECO:0007669"/>
    <property type="project" value="TreeGrafter"/>
</dbReference>
<keyword evidence="8" id="KW-1185">Reference proteome</keyword>
<dbReference type="PROSITE" id="PS00518">
    <property type="entry name" value="ZF_RING_1"/>
    <property type="match status" value="1"/>
</dbReference>
<evidence type="ECO:0000259" key="7">
    <source>
        <dbReference type="PROSITE" id="PS50089"/>
    </source>
</evidence>
<keyword evidence="3 5" id="KW-0863">Zinc-finger</keyword>
<evidence type="ECO:0000256" key="6">
    <source>
        <dbReference type="PROSITE-ProRule" id="PRU00504"/>
    </source>
</evidence>
<dbReference type="InterPro" id="IPR018957">
    <property type="entry name" value="Znf_C3HC4_RING-type"/>
</dbReference>
<evidence type="ECO:0000256" key="1">
    <source>
        <dbReference type="ARBA" id="ARBA00022723"/>
    </source>
</evidence>
<keyword evidence="2" id="KW-0677">Repeat</keyword>
<dbReference type="GO" id="GO:0061630">
    <property type="term" value="F:ubiquitin protein ligase activity"/>
    <property type="evidence" value="ECO:0007669"/>
    <property type="project" value="TreeGrafter"/>
</dbReference>
<dbReference type="Gene3D" id="3.30.40.10">
    <property type="entry name" value="Zinc/RING finger domain, C3HC4 (zinc finger)"/>
    <property type="match status" value="1"/>
</dbReference>
<dbReference type="InterPro" id="IPR011042">
    <property type="entry name" value="6-blade_b-propeller_TolB-like"/>
</dbReference>
<dbReference type="InParanoid" id="A0A1S3JJM5"/>
<dbReference type="Proteomes" id="UP000085678">
    <property type="component" value="Unplaced"/>
</dbReference>
<gene>
    <name evidence="9" type="primary">LOC106173678</name>
</gene>
<dbReference type="PANTHER" id="PTHR24104">
    <property type="entry name" value="E3 UBIQUITIN-PROTEIN LIGASE NHLRC1-RELATED"/>
    <property type="match status" value="1"/>
</dbReference>
<dbReference type="PANTHER" id="PTHR24104:SF57">
    <property type="entry name" value="BEE-MILK PROTEIN"/>
    <property type="match status" value="1"/>
</dbReference>